<dbReference type="PROSITE" id="PS51186">
    <property type="entry name" value="GNAT"/>
    <property type="match status" value="1"/>
</dbReference>
<feature type="domain" description="N-acetyltransferase" evidence="1">
    <location>
        <begin position="11"/>
        <end position="147"/>
    </location>
</feature>
<dbReference type="Proteomes" id="UP000266385">
    <property type="component" value="Unassembled WGS sequence"/>
</dbReference>
<protein>
    <submittedName>
        <fullName evidence="2">GNAT family N-acetyltransferase</fullName>
    </submittedName>
</protein>
<dbReference type="InterPro" id="IPR000182">
    <property type="entry name" value="GNAT_dom"/>
</dbReference>
<evidence type="ECO:0000259" key="1">
    <source>
        <dbReference type="PROSITE" id="PS51186"/>
    </source>
</evidence>
<evidence type="ECO:0000313" key="2">
    <source>
        <dbReference type="EMBL" id="RIJ26783.1"/>
    </source>
</evidence>
<gene>
    <name evidence="2" type="ORF">D1223_17730</name>
</gene>
<sequence length="149" mass="16782">MDLMSHRAAGWSIRLRLKSDNSRIENLFRDCLTAFTWRGQETEEIIRLRHALSVSDCLIAQEKQAGLVGFLVLERPKAYVSHLFVDADWRLCGVGSGLLAVARDLARAPLSLDVDVQNDFAMRAYKAMGWVEKVGTNPTRPEQKRLTGP</sequence>
<accession>A0A399R7P4</accession>
<dbReference type="RefSeq" id="WP_119377676.1">
    <property type="nucleotide sequence ID" value="NZ_QWFX01000016.1"/>
</dbReference>
<keyword evidence="2" id="KW-0808">Transferase</keyword>
<dbReference type="Pfam" id="PF00583">
    <property type="entry name" value="Acetyltransf_1"/>
    <property type="match status" value="1"/>
</dbReference>
<dbReference type="CDD" id="cd04301">
    <property type="entry name" value="NAT_SF"/>
    <property type="match status" value="1"/>
</dbReference>
<keyword evidence="3" id="KW-1185">Reference proteome</keyword>
<organism evidence="2 3">
    <name type="scientific">Henriciella mobilis</name>
    <dbReference type="NCBI Taxonomy" id="2305467"/>
    <lineage>
        <taxon>Bacteria</taxon>
        <taxon>Pseudomonadati</taxon>
        <taxon>Pseudomonadota</taxon>
        <taxon>Alphaproteobacteria</taxon>
        <taxon>Hyphomonadales</taxon>
        <taxon>Hyphomonadaceae</taxon>
        <taxon>Henriciella</taxon>
    </lineage>
</organism>
<dbReference type="Gene3D" id="3.40.630.30">
    <property type="match status" value="1"/>
</dbReference>
<dbReference type="AlphaFoldDB" id="A0A399R7P4"/>
<dbReference type="EMBL" id="QWFX01000016">
    <property type="protein sequence ID" value="RIJ26783.1"/>
    <property type="molecule type" value="Genomic_DNA"/>
</dbReference>
<proteinExistence type="predicted"/>
<comment type="caution">
    <text evidence="2">The sequence shown here is derived from an EMBL/GenBank/DDBJ whole genome shotgun (WGS) entry which is preliminary data.</text>
</comment>
<dbReference type="GO" id="GO:0016747">
    <property type="term" value="F:acyltransferase activity, transferring groups other than amino-acyl groups"/>
    <property type="evidence" value="ECO:0007669"/>
    <property type="project" value="InterPro"/>
</dbReference>
<reference evidence="2 3" key="1">
    <citation type="submission" date="2018-08" db="EMBL/GenBank/DDBJ databases">
        <title>Henriciella mobilis sp. nov., isolated from seawater.</title>
        <authorList>
            <person name="Cheng H."/>
            <person name="Wu Y.-H."/>
            <person name="Xu X.-W."/>
            <person name="Guo L.-L."/>
        </authorList>
    </citation>
    <scope>NUCLEOTIDE SEQUENCE [LARGE SCALE GENOMIC DNA]</scope>
    <source>
        <strain evidence="2 3">JN25</strain>
    </source>
</reference>
<dbReference type="InterPro" id="IPR016181">
    <property type="entry name" value="Acyl_CoA_acyltransferase"/>
</dbReference>
<dbReference type="OrthoDB" id="9805924at2"/>
<dbReference type="SUPFAM" id="SSF55729">
    <property type="entry name" value="Acyl-CoA N-acyltransferases (Nat)"/>
    <property type="match status" value="1"/>
</dbReference>
<evidence type="ECO:0000313" key="3">
    <source>
        <dbReference type="Proteomes" id="UP000266385"/>
    </source>
</evidence>
<name>A0A399R7P4_9PROT</name>